<proteinExistence type="predicted"/>
<keyword evidence="1" id="KW-0472">Membrane</keyword>
<evidence type="ECO:0000313" key="3">
    <source>
        <dbReference type="Proteomes" id="UP000006755"/>
    </source>
</evidence>
<evidence type="ECO:0000256" key="1">
    <source>
        <dbReference type="SAM" id="Phobius"/>
    </source>
</evidence>
<dbReference type="AlphaFoldDB" id="K2JTF9"/>
<accession>K2JTF9</accession>
<dbReference type="EMBL" id="AMRI01000001">
    <property type="protein sequence ID" value="EKE77807.1"/>
    <property type="molecule type" value="Genomic_DNA"/>
</dbReference>
<dbReference type="eggNOG" id="COG2319">
    <property type="taxonomic scope" value="Bacteria"/>
</dbReference>
<organism evidence="2 3">
    <name type="scientific">Gallaecimonas xiamenensis 3-C-1</name>
    <dbReference type="NCBI Taxonomy" id="745411"/>
    <lineage>
        <taxon>Bacteria</taxon>
        <taxon>Pseudomonadati</taxon>
        <taxon>Pseudomonadota</taxon>
        <taxon>Gammaproteobacteria</taxon>
        <taxon>Enterobacterales</taxon>
        <taxon>Gallaecimonadaceae</taxon>
        <taxon>Gallaecimonas</taxon>
    </lineage>
</organism>
<evidence type="ECO:0000313" key="2">
    <source>
        <dbReference type="EMBL" id="EKE77807.1"/>
    </source>
</evidence>
<name>K2JTF9_9GAMM</name>
<feature type="transmembrane region" description="Helical" evidence="1">
    <location>
        <begin position="86"/>
        <end position="109"/>
    </location>
</feature>
<dbReference type="RefSeq" id="WP_008482065.1">
    <property type="nucleotide sequence ID" value="NZ_AMRI01000001.1"/>
</dbReference>
<dbReference type="Proteomes" id="UP000006755">
    <property type="component" value="Unassembled WGS sequence"/>
</dbReference>
<keyword evidence="1" id="KW-1133">Transmembrane helix</keyword>
<comment type="caution">
    <text evidence="2">The sequence shown here is derived from an EMBL/GenBank/DDBJ whole genome shotgun (WGS) entry which is preliminary data.</text>
</comment>
<feature type="transmembrane region" description="Helical" evidence="1">
    <location>
        <begin position="115"/>
        <end position="138"/>
    </location>
</feature>
<protein>
    <submittedName>
        <fullName evidence="2">Uncharacterized protein</fullName>
    </submittedName>
</protein>
<sequence>MKLIPYDKFKIKTALSPTEVAQRVRSCTGEKKVFSFDPSHEFGGYVHEKGFEITKNISYRNSFLPVIEGRIEQARKGSLVTIAMRLHFLTMLIMVMLFSCVGLVGIAMLTNMDDFSLPVLIPFGVLLFLVVLVLAGFWSEAPKQKRRLIALLKDK</sequence>
<keyword evidence="1" id="KW-0812">Transmembrane</keyword>
<gene>
    <name evidence="2" type="ORF">B3C1_00065</name>
</gene>
<reference evidence="2 3" key="1">
    <citation type="journal article" date="2012" name="J. Bacteriol.">
        <title>Genome Sequence of Gallaecimonas xiamenensis Type Strain 3-C-1.</title>
        <authorList>
            <person name="Lai Q."/>
            <person name="Wang L."/>
            <person name="Wang W."/>
            <person name="Shao Z."/>
        </authorList>
    </citation>
    <scope>NUCLEOTIDE SEQUENCE [LARGE SCALE GENOMIC DNA]</scope>
    <source>
        <strain evidence="2 3">3-C-1</strain>
    </source>
</reference>
<keyword evidence="3" id="KW-1185">Reference proteome</keyword>
<dbReference type="STRING" id="745411.B3C1_00065"/>
<dbReference type="OrthoDB" id="6400838at2"/>